<accession>A0ABX3HZW8</accession>
<reference evidence="4 5" key="1">
    <citation type="submission" date="2016-12" db="EMBL/GenBank/DDBJ databases">
        <title>Bacillus phylogenomics.</title>
        <authorList>
            <person name="Dunlap C."/>
        </authorList>
    </citation>
    <scope>NUCLEOTIDE SEQUENCE [LARGE SCALE GENOMIC DNA]</scope>
    <source>
        <strain evidence="4 5">NRRL B-41327</strain>
    </source>
</reference>
<feature type="domain" description="Carrier" evidence="3">
    <location>
        <begin position="170"/>
        <end position="245"/>
    </location>
</feature>
<keyword evidence="5" id="KW-1185">Reference proteome</keyword>
<dbReference type="Proteomes" id="UP000187046">
    <property type="component" value="Unassembled WGS sequence"/>
</dbReference>
<gene>
    <name evidence="4" type="ORF">BTA31_21280</name>
</gene>
<dbReference type="SUPFAM" id="SSF47336">
    <property type="entry name" value="ACP-like"/>
    <property type="match status" value="1"/>
</dbReference>
<evidence type="ECO:0000256" key="2">
    <source>
        <dbReference type="ARBA" id="ARBA00022553"/>
    </source>
</evidence>
<dbReference type="Gene3D" id="3.30.300.30">
    <property type="match status" value="1"/>
</dbReference>
<dbReference type="InterPro" id="IPR009081">
    <property type="entry name" value="PP-bd_ACP"/>
</dbReference>
<dbReference type="InterPro" id="IPR025110">
    <property type="entry name" value="AMP-bd_C"/>
</dbReference>
<sequence length="259" mass="29288">VGVPGELCIAGDGLSKGYLNREELTAEKFIPHPFIQGERLYKTGDLAKWLPDGNIEFIGRIDHQVKIRGFRIELGEIESRLELHEDINETIVTVREDEESRPYICAYITANREISLDELKGFLGEKLPEYMIPAYFVNMDKLPLTKNGKVDRKALPEPDRSAGTEAEYEAPRNYVEQRIISILEDVLGTEQMSISCHFFDKGGNSLKAMQAVHSINKTFGIDMRISTFFKHPTAKSLARFVLTAEAESAISEEYAEEEV</sequence>
<organism evidence="4 5">
    <name type="scientific">Bacillus haynesii</name>
    <dbReference type="NCBI Taxonomy" id="1925021"/>
    <lineage>
        <taxon>Bacteria</taxon>
        <taxon>Bacillati</taxon>
        <taxon>Bacillota</taxon>
        <taxon>Bacilli</taxon>
        <taxon>Bacillales</taxon>
        <taxon>Bacillaceae</taxon>
        <taxon>Bacillus</taxon>
    </lineage>
</organism>
<dbReference type="PROSITE" id="PS50075">
    <property type="entry name" value="CARRIER"/>
    <property type="match status" value="1"/>
</dbReference>
<dbReference type="PANTHER" id="PTHR45527:SF1">
    <property type="entry name" value="FATTY ACID SYNTHASE"/>
    <property type="match status" value="1"/>
</dbReference>
<dbReference type="Pfam" id="PF13193">
    <property type="entry name" value="AMP-binding_C"/>
    <property type="match status" value="1"/>
</dbReference>
<dbReference type="SUPFAM" id="SSF56801">
    <property type="entry name" value="Acetyl-CoA synthetase-like"/>
    <property type="match status" value="1"/>
</dbReference>
<dbReference type="InterPro" id="IPR020806">
    <property type="entry name" value="PKS_PP-bd"/>
</dbReference>
<evidence type="ECO:0000256" key="1">
    <source>
        <dbReference type="ARBA" id="ARBA00022450"/>
    </source>
</evidence>
<dbReference type="Gene3D" id="2.30.38.10">
    <property type="entry name" value="Luciferase, Domain 3"/>
    <property type="match status" value="1"/>
</dbReference>
<dbReference type="Gene3D" id="1.10.1200.10">
    <property type="entry name" value="ACP-like"/>
    <property type="match status" value="1"/>
</dbReference>
<evidence type="ECO:0000259" key="3">
    <source>
        <dbReference type="PROSITE" id="PS50075"/>
    </source>
</evidence>
<keyword evidence="1" id="KW-0596">Phosphopantetheine</keyword>
<name>A0ABX3HZW8_9BACI</name>
<evidence type="ECO:0000313" key="4">
    <source>
        <dbReference type="EMBL" id="OMI24764.1"/>
    </source>
</evidence>
<dbReference type="EMBL" id="MRBL01000038">
    <property type="protein sequence ID" value="OMI24764.1"/>
    <property type="molecule type" value="Genomic_DNA"/>
</dbReference>
<dbReference type="Pfam" id="PF00550">
    <property type="entry name" value="PP-binding"/>
    <property type="match status" value="1"/>
</dbReference>
<dbReference type="RefSeq" id="WP_142243767.1">
    <property type="nucleotide sequence ID" value="NZ_MRBL01000038.1"/>
</dbReference>
<feature type="non-terminal residue" evidence="4">
    <location>
        <position position="1"/>
    </location>
</feature>
<dbReference type="SMART" id="SM00823">
    <property type="entry name" value="PKS_PP"/>
    <property type="match status" value="1"/>
</dbReference>
<proteinExistence type="predicted"/>
<dbReference type="PANTHER" id="PTHR45527">
    <property type="entry name" value="NONRIBOSOMAL PEPTIDE SYNTHETASE"/>
    <property type="match status" value="1"/>
</dbReference>
<keyword evidence="2" id="KW-0597">Phosphoprotein</keyword>
<comment type="caution">
    <text evidence="4">The sequence shown here is derived from an EMBL/GenBank/DDBJ whole genome shotgun (WGS) entry which is preliminary data.</text>
</comment>
<protein>
    <recommendedName>
        <fullName evidence="3">Carrier domain-containing protein</fullName>
    </recommendedName>
</protein>
<dbReference type="SMART" id="SM01294">
    <property type="entry name" value="PKS_PP_betabranch"/>
    <property type="match status" value="1"/>
</dbReference>
<dbReference type="InterPro" id="IPR036736">
    <property type="entry name" value="ACP-like_sf"/>
</dbReference>
<evidence type="ECO:0000313" key="5">
    <source>
        <dbReference type="Proteomes" id="UP000187046"/>
    </source>
</evidence>
<dbReference type="InterPro" id="IPR045851">
    <property type="entry name" value="AMP-bd_C_sf"/>
</dbReference>